<name>A0A1X9ME72_9BACI</name>
<keyword evidence="4" id="KW-1185">Reference proteome</keyword>
<dbReference type="InterPro" id="IPR009293">
    <property type="entry name" value="UPF0478"/>
</dbReference>
<dbReference type="SUPFAM" id="SSF58104">
    <property type="entry name" value="Methyl-accepting chemotaxis protein (MCP) signaling domain"/>
    <property type="match status" value="1"/>
</dbReference>
<dbReference type="STRING" id="199441.BkAM31D_18970"/>
<evidence type="ECO:0000256" key="2">
    <source>
        <dbReference type="SAM" id="Phobius"/>
    </source>
</evidence>
<dbReference type="Proteomes" id="UP000193006">
    <property type="component" value="Chromosome"/>
</dbReference>
<dbReference type="PANTHER" id="PTHR40070">
    <property type="entry name" value="UPF0478 PROTEIN YTXG"/>
    <property type="match status" value="1"/>
</dbReference>
<dbReference type="Pfam" id="PF06103">
    <property type="entry name" value="DUF948"/>
    <property type="match status" value="1"/>
</dbReference>
<proteinExistence type="predicted"/>
<keyword evidence="2" id="KW-1133">Transmembrane helix</keyword>
<accession>A0A1X9ME72</accession>
<reference evidence="3 4" key="1">
    <citation type="submission" date="2017-04" db="EMBL/GenBank/DDBJ databases">
        <title>Bacillus krulwichiae AM31D Genome sequencing and assembly.</title>
        <authorList>
            <person name="Krulwich T.A."/>
            <person name="Anastor L."/>
            <person name="Ehrlich R."/>
            <person name="Ehrlich G.D."/>
            <person name="Janto B."/>
        </authorList>
    </citation>
    <scope>NUCLEOTIDE SEQUENCE [LARGE SCALE GENOMIC DNA]</scope>
    <source>
        <strain evidence="3 4">AM31D</strain>
    </source>
</reference>
<dbReference type="Gene3D" id="1.10.287.950">
    <property type="entry name" value="Methyl-accepting chemotaxis protein"/>
    <property type="match status" value="1"/>
</dbReference>
<dbReference type="PANTHER" id="PTHR40070:SF1">
    <property type="entry name" value="UPF0478 PROTEIN YTXG"/>
    <property type="match status" value="1"/>
</dbReference>
<dbReference type="KEGG" id="bkw:BkAM31D_18970"/>
<sequence>MMFENDLEWVFRLIEKATFTRGEGYTMEILLYISALVAAIAFAVLVIYLVRTLKSANRTLEHVANTMAGLEKQVNGITRETEELLHRTNRLADDIQEKSESLNTVFSSVKELGDSVGQVNQSIKHVSNTVSTQVVKQSDQIAKAVQWGNVAIDLYAKFKQKQKQSETQGGEK</sequence>
<gene>
    <name evidence="3" type="ORF">BkAM31D_18970</name>
</gene>
<evidence type="ECO:0008006" key="5">
    <source>
        <dbReference type="Google" id="ProtNLM"/>
    </source>
</evidence>
<evidence type="ECO:0000313" key="4">
    <source>
        <dbReference type="Proteomes" id="UP000193006"/>
    </source>
</evidence>
<feature type="coiled-coil region" evidence="1">
    <location>
        <begin position="53"/>
        <end position="87"/>
    </location>
</feature>
<keyword evidence="2" id="KW-0812">Transmembrane</keyword>
<dbReference type="AlphaFoldDB" id="A0A1X9ME72"/>
<keyword evidence="2" id="KW-0472">Membrane</keyword>
<organism evidence="3 4">
    <name type="scientific">Halalkalibacter krulwichiae</name>
    <dbReference type="NCBI Taxonomy" id="199441"/>
    <lineage>
        <taxon>Bacteria</taxon>
        <taxon>Bacillati</taxon>
        <taxon>Bacillota</taxon>
        <taxon>Bacilli</taxon>
        <taxon>Bacillales</taxon>
        <taxon>Bacillaceae</taxon>
        <taxon>Halalkalibacter</taxon>
    </lineage>
</organism>
<protein>
    <recommendedName>
        <fullName evidence="5">General stress protein</fullName>
    </recommendedName>
</protein>
<evidence type="ECO:0000256" key="1">
    <source>
        <dbReference type="SAM" id="Coils"/>
    </source>
</evidence>
<evidence type="ECO:0000313" key="3">
    <source>
        <dbReference type="EMBL" id="ARK31749.1"/>
    </source>
</evidence>
<dbReference type="EMBL" id="CP020814">
    <property type="protein sequence ID" value="ARK31749.1"/>
    <property type="molecule type" value="Genomic_DNA"/>
</dbReference>
<keyword evidence="1" id="KW-0175">Coiled coil</keyword>
<feature type="transmembrane region" description="Helical" evidence="2">
    <location>
        <begin position="29"/>
        <end position="50"/>
    </location>
</feature>